<evidence type="ECO:0000313" key="2">
    <source>
        <dbReference type="Proteomes" id="UP000799753"/>
    </source>
</evidence>
<proteinExistence type="predicted"/>
<organism evidence="1 2">
    <name type="scientific">Massarina eburnea CBS 473.64</name>
    <dbReference type="NCBI Taxonomy" id="1395130"/>
    <lineage>
        <taxon>Eukaryota</taxon>
        <taxon>Fungi</taxon>
        <taxon>Dikarya</taxon>
        <taxon>Ascomycota</taxon>
        <taxon>Pezizomycotina</taxon>
        <taxon>Dothideomycetes</taxon>
        <taxon>Pleosporomycetidae</taxon>
        <taxon>Pleosporales</taxon>
        <taxon>Massarineae</taxon>
        <taxon>Massarinaceae</taxon>
        <taxon>Massarina</taxon>
    </lineage>
</organism>
<evidence type="ECO:0000313" key="1">
    <source>
        <dbReference type="EMBL" id="KAF2638957.1"/>
    </source>
</evidence>
<gene>
    <name evidence="1" type="ORF">P280DRAFT_481734</name>
</gene>
<reference evidence="1" key="1">
    <citation type="journal article" date="2020" name="Stud. Mycol.">
        <title>101 Dothideomycetes genomes: a test case for predicting lifestyles and emergence of pathogens.</title>
        <authorList>
            <person name="Haridas S."/>
            <person name="Albert R."/>
            <person name="Binder M."/>
            <person name="Bloem J."/>
            <person name="Labutti K."/>
            <person name="Salamov A."/>
            <person name="Andreopoulos B."/>
            <person name="Baker S."/>
            <person name="Barry K."/>
            <person name="Bills G."/>
            <person name="Bluhm B."/>
            <person name="Cannon C."/>
            <person name="Castanera R."/>
            <person name="Culley D."/>
            <person name="Daum C."/>
            <person name="Ezra D."/>
            <person name="Gonzalez J."/>
            <person name="Henrissat B."/>
            <person name="Kuo A."/>
            <person name="Liang C."/>
            <person name="Lipzen A."/>
            <person name="Lutzoni F."/>
            <person name="Magnuson J."/>
            <person name="Mondo S."/>
            <person name="Nolan M."/>
            <person name="Ohm R."/>
            <person name="Pangilinan J."/>
            <person name="Park H.-J."/>
            <person name="Ramirez L."/>
            <person name="Alfaro M."/>
            <person name="Sun H."/>
            <person name="Tritt A."/>
            <person name="Yoshinaga Y."/>
            <person name="Zwiers L.-H."/>
            <person name="Turgeon B."/>
            <person name="Goodwin S."/>
            <person name="Spatafora J."/>
            <person name="Crous P."/>
            <person name="Grigoriev I."/>
        </authorList>
    </citation>
    <scope>NUCLEOTIDE SEQUENCE</scope>
    <source>
        <strain evidence="1">CBS 473.64</strain>
    </source>
</reference>
<dbReference type="Proteomes" id="UP000799753">
    <property type="component" value="Unassembled WGS sequence"/>
</dbReference>
<name>A0A6A6RUU7_9PLEO</name>
<dbReference type="AlphaFoldDB" id="A0A6A6RUU7"/>
<dbReference type="EMBL" id="MU006788">
    <property type="protein sequence ID" value="KAF2638957.1"/>
    <property type="molecule type" value="Genomic_DNA"/>
</dbReference>
<protein>
    <submittedName>
        <fullName evidence="1">Uncharacterized protein</fullName>
    </submittedName>
</protein>
<accession>A0A6A6RUU7</accession>
<sequence length="176" mass="20087">MDSNNSNNNTTGNGNDQNNNNNLLLAYLLAFLNIYEEQRVHWAYADMLMRIWSVWEFALWQYVSNEEFMGLLGFSRLRFRRMYLLVNNGCLFWRIFRDAQFGLMQIAKVICLASPRSKLRRCRRQSFSSSSLPSYLSSTTPASSVSLCLSTGSSSSSALFSPGPVELRRKKLAVAL</sequence>
<keyword evidence="2" id="KW-1185">Reference proteome</keyword>